<evidence type="ECO:0000313" key="3">
    <source>
        <dbReference type="Proteomes" id="UP001433638"/>
    </source>
</evidence>
<name>A0ABV1M7U3_9NEIS</name>
<sequence length="124" mass="13701">MNVRTMAGAVAMSLSLLVVPIAHSAPSTEVQVEISFLLGYIEGSGCEFYRNGSWYNSKAAQAHLREKYKYMAARNLISTTENFIDGAATESSLTGQPYAVKCNGFKAISSNKWLHDELARLRNY</sequence>
<keyword evidence="1" id="KW-0732">Signal</keyword>
<gene>
    <name evidence="2" type="ORF">ABNW52_16805</name>
</gene>
<evidence type="ECO:0000256" key="1">
    <source>
        <dbReference type="SAM" id="SignalP"/>
    </source>
</evidence>
<keyword evidence="3" id="KW-1185">Reference proteome</keyword>
<organism evidence="2 3">
    <name type="scientific">Vogesella oryzagri</name>
    <dbReference type="NCBI Taxonomy" id="3160864"/>
    <lineage>
        <taxon>Bacteria</taxon>
        <taxon>Pseudomonadati</taxon>
        <taxon>Pseudomonadota</taxon>
        <taxon>Betaproteobacteria</taxon>
        <taxon>Neisseriales</taxon>
        <taxon>Chromobacteriaceae</taxon>
        <taxon>Vogesella</taxon>
    </lineage>
</organism>
<dbReference type="InterPro" id="IPR035242">
    <property type="entry name" value="DUF5329"/>
</dbReference>
<dbReference type="EMBL" id="JBEFLD010000009">
    <property type="protein sequence ID" value="MEQ6292276.1"/>
    <property type="molecule type" value="Genomic_DNA"/>
</dbReference>
<reference evidence="2" key="1">
    <citation type="submission" date="2024-06" db="EMBL/GenBank/DDBJ databases">
        <title>Genome sequence of Vogesella sp. MAHUQ-64.</title>
        <authorList>
            <person name="Huq M.A."/>
        </authorList>
    </citation>
    <scope>NUCLEOTIDE SEQUENCE</scope>
    <source>
        <strain evidence="2">MAHUQ-64</strain>
    </source>
</reference>
<evidence type="ECO:0000313" key="2">
    <source>
        <dbReference type="EMBL" id="MEQ6292276.1"/>
    </source>
</evidence>
<proteinExistence type="predicted"/>
<dbReference type="Pfam" id="PF17263">
    <property type="entry name" value="DUF5329"/>
    <property type="match status" value="1"/>
</dbReference>
<dbReference type="Proteomes" id="UP001433638">
    <property type="component" value="Unassembled WGS sequence"/>
</dbReference>
<protein>
    <submittedName>
        <fullName evidence="2">DUF5329 domain-containing protein</fullName>
    </submittedName>
</protein>
<feature type="chain" id="PRO_5047222211" evidence="1">
    <location>
        <begin position="25"/>
        <end position="124"/>
    </location>
</feature>
<feature type="signal peptide" evidence="1">
    <location>
        <begin position="1"/>
        <end position="24"/>
    </location>
</feature>
<comment type="caution">
    <text evidence="2">The sequence shown here is derived from an EMBL/GenBank/DDBJ whole genome shotgun (WGS) entry which is preliminary data.</text>
</comment>
<accession>A0ABV1M7U3</accession>